<reference evidence="6 7" key="1">
    <citation type="submission" date="2013-10" db="EMBL/GenBank/DDBJ databases">
        <title>The Genome Sequence of Acinetobacter tjernbergiae CIP107465.</title>
        <authorList>
            <consortium name="The Broad Institute Genomics Platform"/>
            <consortium name="The Broad Institute Genome Sequencing Center for Infectious Disease"/>
            <person name="Cerqueira G."/>
            <person name="Feldgarden M."/>
            <person name="Courvalin P."/>
            <person name="Grillot-Courvalin C."/>
            <person name="Clermont D."/>
            <person name="Rocha E."/>
            <person name="Yoon E.-J."/>
            <person name="Nemec A."/>
            <person name="Young S.K."/>
            <person name="Zeng Q."/>
            <person name="Gargeya S."/>
            <person name="Fitzgerald M."/>
            <person name="Abouelleil A."/>
            <person name="Alvarado L."/>
            <person name="Berlin A.M."/>
            <person name="Chapman S.B."/>
            <person name="Gainer-Dewar J."/>
            <person name="Goldberg J."/>
            <person name="Gnerre S."/>
            <person name="Griggs A."/>
            <person name="Gujja S."/>
            <person name="Hansen M."/>
            <person name="Howarth C."/>
            <person name="Imamovic A."/>
            <person name="Ireland A."/>
            <person name="Larimer J."/>
            <person name="McCowan C."/>
            <person name="Murphy C."/>
            <person name="Pearson M."/>
            <person name="Poon T.W."/>
            <person name="Priest M."/>
            <person name="Roberts A."/>
            <person name="Saif S."/>
            <person name="Shea T."/>
            <person name="Sykes S."/>
            <person name="Wortman J."/>
            <person name="Nusbaum C."/>
            <person name="Birren B."/>
        </authorList>
    </citation>
    <scope>NUCLEOTIDE SEQUENCE [LARGE SCALE GENOMIC DNA]</scope>
    <source>
        <strain evidence="6 7">CIP 107465</strain>
    </source>
</reference>
<sequence length="365" mass="41313">MNDFIYVTQPYLPDLKDFIPYLEKIWENKILTNGGPLHLELEKQLENYLNVPYVTLFNNGTNALITAIQALNLSEGQVITTPYSFVATAHAILWNNLEPVFVDIEPYSPNINVSEIEAKITDKTVAILAVHCYGIPCNVKEIEVLAEKYNLKVIYDSAHAFGVNINNKSILEFGDLSVVSFHATKVFNTFEGGAVICHTKAMKERLVQLKNFGIVDEDTIYEIGLNGKLSEIHSAMGLLQLKSFPVILSQREKIDSFYRNAINNIKGVQCINRGFVSQDNYSYFPIIVTSEYSLSRDQLFEKLKSKGVIARKYFYPLISDFEIYSKYNSFTPNASDLAKSVLCIPLYPNLEMNICQKIIDIIIEG</sequence>
<dbReference type="InterPro" id="IPR000653">
    <property type="entry name" value="DegT/StrS_aminotransferase"/>
</dbReference>
<dbReference type="RefSeq" id="WP_018677758.1">
    <property type="nucleotide sequence ID" value="NZ_AYEV01000006.1"/>
</dbReference>
<evidence type="ECO:0000256" key="5">
    <source>
        <dbReference type="RuleBase" id="RU004508"/>
    </source>
</evidence>
<dbReference type="Proteomes" id="UP000017404">
    <property type="component" value="Unassembled WGS sequence"/>
</dbReference>
<evidence type="ECO:0000256" key="3">
    <source>
        <dbReference type="PIRSR" id="PIRSR000390-1"/>
    </source>
</evidence>
<evidence type="ECO:0000313" key="6">
    <source>
        <dbReference type="EMBL" id="ESK56748.1"/>
    </source>
</evidence>
<dbReference type="PATRIC" id="fig|1120928.5.peg.841"/>
<dbReference type="Pfam" id="PF01041">
    <property type="entry name" value="DegT_DnrJ_EryC1"/>
    <property type="match status" value="1"/>
</dbReference>
<feature type="active site" description="Proton acceptor" evidence="3">
    <location>
        <position position="185"/>
    </location>
</feature>
<dbReference type="GO" id="GO:0000271">
    <property type="term" value="P:polysaccharide biosynthetic process"/>
    <property type="evidence" value="ECO:0007669"/>
    <property type="project" value="TreeGrafter"/>
</dbReference>
<accession>V2UPT4</accession>
<proteinExistence type="inferred from homology"/>
<comment type="caution">
    <text evidence="6">The sequence shown here is derived from an EMBL/GenBank/DDBJ whole genome shotgun (WGS) entry which is preliminary data.</text>
</comment>
<dbReference type="OrthoDB" id="9804264at2"/>
<dbReference type="InterPro" id="IPR015424">
    <property type="entry name" value="PyrdxlP-dep_Trfase"/>
</dbReference>
<evidence type="ECO:0000256" key="4">
    <source>
        <dbReference type="PIRSR" id="PIRSR000390-2"/>
    </source>
</evidence>
<protein>
    <submittedName>
        <fullName evidence="6">Uncharacterized protein</fullName>
    </submittedName>
</protein>
<keyword evidence="1 4" id="KW-0663">Pyridoxal phosphate</keyword>
<dbReference type="eggNOG" id="COG0399">
    <property type="taxonomic scope" value="Bacteria"/>
</dbReference>
<dbReference type="InterPro" id="IPR015421">
    <property type="entry name" value="PyrdxlP-dep_Trfase_major"/>
</dbReference>
<dbReference type="PIRSF" id="PIRSF000390">
    <property type="entry name" value="PLP_StrS"/>
    <property type="match status" value="1"/>
</dbReference>
<gene>
    <name evidence="6" type="ORF">F990_00820</name>
</gene>
<evidence type="ECO:0000256" key="2">
    <source>
        <dbReference type="ARBA" id="ARBA00037999"/>
    </source>
</evidence>
<dbReference type="STRING" id="202955.GCA_000759995_02842"/>
<evidence type="ECO:0000256" key="1">
    <source>
        <dbReference type="ARBA" id="ARBA00022898"/>
    </source>
</evidence>
<dbReference type="PANTHER" id="PTHR30244">
    <property type="entry name" value="TRANSAMINASE"/>
    <property type="match status" value="1"/>
</dbReference>
<keyword evidence="7" id="KW-1185">Reference proteome</keyword>
<dbReference type="EMBL" id="AYEV01000006">
    <property type="protein sequence ID" value="ESK56748.1"/>
    <property type="molecule type" value="Genomic_DNA"/>
</dbReference>
<dbReference type="PANTHER" id="PTHR30244:SF9">
    <property type="entry name" value="PROTEIN RV3402C"/>
    <property type="match status" value="1"/>
</dbReference>
<dbReference type="GO" id="GO:0030170">
    <property type="term" value="F:pyridoxal phosphate binding"/>
    <property type="evidence" value="ECO:0007669"/>
    <property type="project" value="TreeGrafter"/>
</dbReference>
<dbReference type="GO" id="GO:0008483">
    <property type="term" value="F:transaminase activity"/>
    <property type="evidence" value="ECO:0007669"/>
    <property type="project" value="TreeGrafter"/>
</dbReference>
<name>V2UPT4_9GAMM</name>
<dbReference type="Gene3D" id="3.40.640.10">
    <property type="entry name" value="Type I PLP-dependent aspartate aminotransferase-like (Major domain)"/>
    <property type="match status" value="1"/>
</dbReference>
<dbReference type="SUPFAM" id="SSF53383">
    <property type="entry name" value="PLP-dependent transferases"/>
    <property type="match status" value="1"/>
</dbReference>
<comment type="similarity">
    <text evidence="2 5">Belongs to the DegT/DnrJ/EryC1 family.</text>
</comment>
<feature type="modified residue" description="N6-(pyridoxal phosphate)lysine" evidence="4">
    <location>
        <position position="185"/>
    </location>
</feature>
<organism evidence="6 7">
    <name type="scientific">Acinetobacter tjernbergiae DSM 14971 = CIP 107465</name>
    <dbReference type="NCBI Taxonomy" id="1120928"/>
    <lineage>
        <taxon>Bacteria</taxon>
        <taxon>Pseudomonadati</taxon>
        <taxon>Pseudomonadota</taxon>
        <taxon>Gammaproteobacteria</taxon>
        <taxon>Moraxellales</taxon>
        <taxon>Moraxellaceae</taxon>
        <taxon>Acinetobacter</taxon>
    </lineage>
</organism>
<dbReference type="CDD" id="cd00616">
    <property type="entry name" value="AHBA_syn"/>
    <property type="match status" value="1"/>
</dbReference>
<evidence type="ECO:0000313" key="7">
    <source>
        <dbReference type="Proteomes" id="UP000017404"/>
    </source>
</evidence>
<dbReference type="AlphaFoldDB" id="V2UPT4"/>